<dbReference type="InterPro" id="IPR037069">
    <property type="entry name" value="AcylCoA_DH/ox_N_sf"/>
</dbReference>
<keyword evidence="11" id="KW-1185">Reference proteome</keyword>
<dbReference type="InterPro" id="IPR009100">
    <property type="entry name" value="AcylCoA_DH/oxidase_NM_dom_sf"/>
</dbReference>
<evidence type="ECO:0000256" key="5">
    <source>
        <dbReference type="ARBA" id="ARBA00023002"/>
    </source>
</evidence>
<dbReference type="RefSeq" id="WP_153452806.1">
    <property type="nucleotide sequence ID" value="NZ_WEGJ01000011.1"/>
</dbReference>
<dbReference type="InterPro" id="IPR046373">
    <property type="entry name" value="Acyl-CoA_Oxase/DH_mid-dom_sf"/>
</dbReference>
<keyword evidence="5 6" id="KW-0560">Oxidoreductase</keyword>
<keyword evidence="4 6" id="KW-0274">FAD</keyword>
<evidence type="ECO:0000259" key="9">
    <source>
        <dbReference type="Pfam" id="PF02771"/>
    </source>
</evidence>
<feature type="domain" description="Acyl-CoA oxidase/dehydrogenase middle" evidence="8">
    <location>
        <begin position="122"/>
        <end position="217"/>
    </location>
</feature>
<dbReference type="PIRSF" id="PIRSF016578">
    <property type="entry name" value="HsaA"/>
    <property type="match status" value="1"/>
</dbReference>
<reference evidence="10 11" key="1">
    <citation type="submission" date="2019-10" db="EMBL/GenBank/DDBJ databases">
        <title>Streptomyces smaragdinus sp. nov. and Streptomyces fabii sp. nov., isolated from the gut of fungus growing-termite Macrotermes natalensis.</title>
        <authorList>
            <person name="Schwitalla J."/>
            <person name="Benndorf R."/>
            <person name="Martin K."/>
            <person name="De Beer W."/>
            <person name="Kaster A.-K."/>
            <person name="Vollmers J."/>
            <person name="Poulsen M."/>
            <person name="Beemelmanns C."/>
        </authorList>
    </citation>
    <scope>NUCLEOTIDE SEQUENCE [LARGE SCALE GENOMIC DNA]</scope>
    <source>
        <strain evidence="10 11">RB5</strain>
    </source>
</reference>
<protein>
    <submittedName>
        <fullName evidence="10">Acyl-CoA dehydrogenase</fullName>
        <ecNumber evidence="10">1.3.99.-</ecNumber>
    </submittedName>
</protein>
<dbReference type="InterPro" id="IPR009075">
    <property type="entry name" value="AcylCo_DH/oxidase_C"/>
</dbReference>
<evidence type="ECO:0000256" key="2">
    <source>
        <dbReference type="ARBA" id="ARBA00009347"/>
    </source>
</evidence>
<dbReference type="Gene3D" id="1.10.540.10">
    <property type="entry name" value="Acyl-CoA dehydrogenase/oxidase, N-terminal domain"/>
    <property type="match status" value="1"/>
</dbReference>
<dbReference type="PANTHER" id="PTHR43884">
    <property type="entry name" value="ACYL-COA DEHYDROGENASE"/>
    <property type="match status" value="1"/>
</dbReference>
<dbReference type="EC" id="1.3.99.-" evidence="10"/>
<dbReference type="Pfam" id="PF00441">
    <property type="entry name" value="Acyl-CoA_dh_1"/>
    <property type="match status" value="1"/>
</dbReference>
<evidence type="ECO:0000259" key="7">
    <source>
        <dbReference type="Pfam" id="PF00441"/>
    </source>
</evidence>
<dbReference type="SUPFAM" id="SSF56645">
    <property type="entry name" value="Acyl-CoA dehydrogenase NM domain-like"/>
    <property type="match status" value="1"/>
</dbReference>
<evidence type="ECO:0000256" key="1">
    <source>
        <dbReference type="ARBA" id="ARBA00001974"/>
    </source>
</evidence>
<sequence>MDLELSPEQSAARRLARDFVEREVAPYATEWDRAEAVDRGIVRKLGETGFLGLTVPEEYGGSAGDHLTYVLVTEELGRGDSSVRGIVSVSLGLVAKSIAAWGSEDQKRHWLPRLTSGEAVGCFGLTEPGTGSDAANLTTRAVRDGGDWVIDGAKMFITNGTWADVVLLFARTNDTPGHKGVSAFLVPADAPGLTRREVHGKLGLRGQATAELVLEGVRVPASAMVAPEGKGFSVAMSALAKGRMSVAAGCVGIAQAALDAAVAYAGEREQFGGPIARHQLVQELISDMAVDVDAARLLTWRVADHIDRGLPFATESSVAKLYASEAAVRCANAALQVFGGYGYIDEYPVGKLLRDARVMTLYEGTSQIHKLLIGRALTGVSAF</sequence>
<feature type="domain" description="Acyl-CoA dehydrogenase/oxidase C-terminal" evidence="7">
    <location>
        <begin position="229"/>
        <end position="377"/>
    </location>
</feature>
<dbReference type="Proteomes" id="UP000466345">
    <property type="component" value="Unassembled WGS sequence"/>
</dbReference>
<dbReference type="InterPro" id="IPR013786">
    <property type="entry name" value="AcylCoA_DH/ox_N"/>
</dbReference>
<gene>
    <name evidence="10" type="primary">mmgC_3</name>
    <name evidence="10" type="ORF">SRB5_33670</name>
</gene>
<dbReference type="PANTHER" id="PTHR43884:SF12">
    <property type="entry name" value="ISOVALERYL-COA DEHYDROGENASE, MITOCHONDRIAL-RELATED"/>
    <property type="match status" value="1"/>
</dbReference>
<organism evidence="10 11">
    <name type="scientific">Streptomyces smaragdinus</name>
    <dbReference type="NCBI Taxonomy" id="2585196"/>
    <lineage>
        <taxon>Bacteria</taxon>
        <taxon>Bacillati</taxon>
        <taxon>Actinomycetota</taxon>
        <taxon>Actinomycetes</taxon>
        <taxon>Kitasatosporales</taxon>
        <taxon>Streptomycetaceae</taxon>
        <taxon>Streptomyces</taxon>
    </lineage>
</organism>
<dbReference type="FunFam" id="1.20.140.10:FF:000004">
    <property type="entry name" value="Acyl-CoA dehydrogenase FadE25"/>
    <property type="match status" value="1"/>
</dbReference>
<comment type="cofactor">
    <cofactor evidence="1 6">
        <name>FAD</name>
        <dbReference type="ChEBI" id="CHEBI:57692"/>
    </cofactor>
</comment>
<evidence type="ECO:0000256" key="3">
    <source>
        <dbReference type="ARBA" id="ARBA00022630"/>
    </source>
</evidence>
<evidence type="ECO:0000259" key="8">
    <source>
        <dbReference type="Pfam" id="PF02770"/>
    </source>
</evidence>
<dbReference type="Gene3D" id="2.40.110.10">
    <property type="entry name" value="Butyryl-CoA Dehydrogenase, subunit A, domain 2"/>
    <property type="match status" value="1"/>
</dbReference>
<dbReference type="FunFam" id="2.40.110.10:FF:000009">
    <property type="entry name" value="Acyl-CoA dehydrogenase"/>
    <property type="match status" value="1"/>
</dbReference>
<evidence type="ECO:0000256" key="4">
    <source>
        <dbReference type="ARBA" id="ARBA00022827"/>
    </source>
</evidence>
<evidence type="ECO:0000313" key="11">
    <source>
        <dbReference type="Proteomes" id="UP000466345"/>
    </source>
</evidence>
<name>A0A7K0CKC0_9ACTN</name>
<proteinExistence type="inferred from homology"/>
<keyword evidence="3 6" id="KW-0285">Flavoprotein</keyword>
<dbReference type="InterPro" id="IPR006091">
    <property type="entry name" value="Acyl-CoA_Oxase/DH_mid-dom"/>
</dbReference>
<accession>A0A7K0CKC0</accession>
<dbReference type="Pfam" id="PF02770">
    <property type="entry name" value="Acyl-CoA_dh_M"/>
    <property type="match status" value="1"/>
</dbReference>
<dbReference type="PROSITE" id="PS00073">
    <property type="entry name" value="ACYL_COA_DH_2"/>
    <property type="match status" value="1"/>
</dbReference>
<dbReference type="GO" id="GO:0050660">
    <property type="term" value="F:flavin adenine dinucleotide binding"/>
    <property type="evidence" value="ECO:0007669"/>
    <property type="project" value="InterPro"/>
</dbReference>
<dbReference type="FunFam" id="1.10.540.10:FF:000002">
    <property type="entry name" value="Acyl-CoA dehydrogenase FadE19"/>
    <property type="match status" value="1"/>
</dbReference>
<dbReference type="InterPro" id="IPR006089">
    <property type="entry name" value="Acyl-CoA_DH_CS"/>
</dbReference>
<evidence type="ECO:0000256" key="6">
    <source>
        <dbReference type="RuleBase" id="RU362125"/>
    </source>
</evidence>
<comment type="similarity">
    <text evidence="2 6">Belongs to the acyl-CoA dehydrogenase family.</text>
</comment>
<dbReference type="EMBL" id="WEGJ01000011">
    <property type="protein sequence ID" value="MQY13224.1"/>
    <property type="molecule type" value="Genomic_DNA"/>
</dbReference>
<dbReference type="GO" id="GO:0003995">
    <property type="term" value="F:acyl-CoA dehydrogenase activity"/>
    <property type="evidence" value="ECO:0007669"/>
    <property type="project" value="InterPro"/>
</dbReference>
<dbReference type="SUPFAM" id="SSF47203">
    <property type="entry name" value="Acyl-CoA dehydrogenase C-terminal domain-like"/>
    <property type="match status" value="1"/>
</dbReference>
<evidence type="ECO:0000313" key="10">
    <source>
        <dbReference type="EMBL" id="MQY13224.1"/>
    </source>
</evidence>
<dbReference type="AlphaFoldDB" id="A0A7K0CKC0"/>
<feature type="domain" description="Acyl-CoA dehydrogenase/oxidase N-terminal" evidence="9">
    <location>
        <begin position="6"/>
        <end position="118"/>
    </location>
</feature>
<dbReference type="Pfam" id="PF02771">
    <property type="entry name" value="Acyl-CoA_dh_N"/>
    <property type="match status" value="1"/>
</dbReference>
<comment type="caution">
    <text evidence="10">The sequence shown here is derived from an EMBL/GenBank/DDBJ whole genome shotgun (WGS) entry which is preliminary data.</text>
</comment>
<dbReference type="InterPro" id="IPR036250">
    <property type="entry name" value="AcylCo_DH-like_C"/>
</dbReference>
<dbReference type="OrthoDB" id="8876745at2"/>
<dbReference type="Gene3D" id="1.20.140.10">
    <property type="entry name" value="Butyryl-CoA Dehydrogenase, subunit A, domain 3"/>
    <property type="match status" value="1"/>
</dbReference>